<evidence type="ECO:0000256" key="11">
    <source>
        <dbReference type="SAM" id="SignalP"/>
    </source>
</evidence>
<dbReference type="GO" id="GO:0042597">
    <property type="term" value="C:periplasmic space"/>
    <property type="evidence" value="ECO:0007669"/>
    <property type="project" value="UniProtKB-SubCell"/>
</dbReference>
<dbReference type="Pfam" id="PF13180">
    <property type="entry name" value="PDZ_2"/>
    <property type="match status" value="1"/>
</dbReference>
<comment type="caution">
    <text evidence="13">The sequence shown here is derived from an EMBL/GenBank/DDBJ whole genome shotgun (WGS) entry which is preliminary data.</text>
</comment>
<evidence type="ECO:0000256" key="5">
    <source>
        <dbReference type="ARBA" id="ARBA00022737"/>
    </source>
</evidence>
<feature type="binding site" evidence="10">
    <location>
        <position position="141"/>
    </location>
    <ligand>
        <name>substrate</name>
    </ligand>
</feature>
<dbReference type="GO" id="GO:0006508">
    <property type="term" value="P:proteolysis"/>
    <property type="evidence" value="ECO:0007669"/>
    <property type="project" value="UniProtKB-KW"/>
</dbReference>
<dbReference type="InterPro" id="IPR036034">
    <property type="entry name" value="PDZ_sf"/>
</dbReference>
<dbReference type="InterPro" id="IPR011782">
    <property type="entry name" value="Pept_S1C_Do"/>
</dbReference>
<gene>
    <name evidence="13" type="ORF">H0I76_18395</name>
</gene>
<comment type="subcellular location">
    <subcellularLocation>
        <location evidence="1">Periplasm</location>
    </subcellularLocation>
</comment>
<dbReference type="PANTHER" id="PTHR22939:SF129">
    <property type="entry name" value="SERINE PROTEASE HTRA2, MITOCHONDRIAL"/>
    <property type="match status" value="1"/>
</dbReference>
<dbReference type="InterPro" id="IPR009003">
    <property type="entry name" value="Peptidase_S1_PA"/>
</dbReference>
<dbReference type="PRINTS" id="PR00834">
    <property type="entry name" value="PROTEASES2C"/>
</dbReference>
<evidence type="ECO:0000256" key="4">
    <source>
        <dbReference type="ARBA" id="ARBA00022729"/>
    </source>
</evidence>
<feature type="binding site" evidence="10">
    <location>
        <position position="111"/>
    </location>
    <ligand>
        <name>substrate</name>
    </ligand>
</feature>
<keyword evidence="4 11" id="KW-0732">Signal</keyword>
<feature type="signal peptide" evidence="11">
    <location>
        <begin position="1"/>
        <end position="25"/>
    </location>
</feature>
<evidence type="ECO:0000256" key="3">
    <source>
        <dbReference type="ARBA" id="ARBA00022670"/>
    </source>
</evidence>
<feature type="active site" description="Charge relay system" evidence="9">
    <location>
        <position position="217"/>
    </location>
</feature>
<dbReference type="SMART" id="SM00228">
    <property type="entry name" value="PDZ"/>
    <property type="match status" value="2"/>
</dbReference>
<feature type="active site" description="Charge relay system" evidence="9">
    <location>
        <position position="111"/>
    </location>
</feature>
<feature type="chain" id="PRO_5039380354" evidence="11">
    <location>
        <begin position="26"/>
        <end position="469"/>
    </location>
</feature>
<evidence type="ECO:0000313" key="14">
    <source>
        <dbReference type="Proteomes" id="UP000655420"/>
    </source>
</evidence>
<dbReference type="Gene3D" id="2.30.42.10">
    <property type="match status" value="2"/>
</dbReference>
<dbReference type="EMBL" id="JAEHHL010000015">
    <property type="protein sequence ID" value="MBK0401173.1"/>
    <property type="molecule type" value="Genomic_DNA"/>
</dbReference>
<evidence type="ECO:0000256" key="7">
    <source>
        <dbReference type="ARBA" id="ARBA00022801"/>
    </source>
</evidence>
<feature type="binding site" evidence="10">
    <location>
        <begin position="273"/>
        <end position="277"/>
    </location>
    <ligand>
        <name>substrate</name>
    </ligand>
</feature>
<organism evidence="13 14">
    <name type="scientific">Thermohalobaculum xanthum</name>
    <dbReference type="NCBI Taxonomy" id="2753746"/>
    <lineage>
        <taxon>Bacteria</taxon>
        <taxon>Pseudomonadati</taxon>
        <taxon>Pseudomonadota</taxon>
        <taxon>Alphaproteobacteria</taxon>
        <taxon>Rhodobacterales</taxon>
        <taxon>Paracoccaceae</taxon>
        <taxon>Thermohalobaculum</taxon>
    </lineage>
</organism>
<dbReference type="InterPro" id="IPR001478">
    <property type="entry name" value="PDZ"/>
</dbReference>
<proteinExistence type="inferred from homology"/>
<dbReference type="SUPFAM" id="SSF50156">
    <property type="entry name" value="PDZ domain-like"/>
    <property type="match status" value="2"/>
</dbReference>
<dbReference type="RefSeq" id="WP_200613389.1">
    <property type="nucleotide sequence ID" value="NZ_JAEHHL010000015.1"/>
</dbReference>
<keyword evidence="7" id="KW-0378">Hydrolase</keyword>
<dbReference type="InterPro" id="IPR001940">
    <property type="entry name" value="Peptidase_S1C"/>
</dbReference>
<keyword evidence="5" id="KW-0677">Repeat</keyword>
<reference evidence="13" key="1">
    <citation type="submission" date="2020-12" db="EMBL/GenBank/DDBJ databases">
        <title>Bacterial taxonomy.</title>
        <authorList>
            <person name="Pan X."/>
        </authorList>
    </citation>
    <scope>NUCLEOTIDE SEQUENCE</scope>
    <source>
        <strain evidence="13">M0105</strain>
    </source>
</reference>
<protein>
    <submittedName>
        <fullName evidence="13">Do family serine endopeptidase</fullName>
    </submittedName>
</protein>
<dbReference type="SUPFAM" id="SSF50494">
    <property type="entry name" value="Trypsin-like serine proteases"/>
    <property type="match status" value="1"/>
</dbReference>
<dbReference type="Gene3D" id="2.40.10.120">
    <property type="match status" value="1"/>
</dbReference>
<evidence type="ECO:0000256" key="1">
    <source>
        <dbReference type="ARBA" id="ARBA00004418"/>
    </source>
</evidence>
<name>A0A8J7SGP5_9RHOB</name>
<evidence type="ECO:0000259" key="12">
    <source>
        <dbReference type="PROSITE" id="PS50106"/>
    </source>
</evidence>
<feature type="active site" description="Charge relay system" evidence="9">
    <location>
        <position position="141"/>
    </location>
</feature>
<keyword evidence="8" id="KW-0720">Serine protease</keyword>
<evidence type="ECO:0000256" key="2">
    <source>
        <dbReference type="ARBA" id="ARBA00010541"/>
    </source>
</evidence>
<dbReference type="Pfam" id="PF17820">
    <property type="entry name" value="PDZ_6"/>
    <property type="match status" value="1"/>
</dbReference>
<accession>A0A8J7SGP5</accession>
<feature type="binding site" evidence="10">
    <location>
        <begin position="215"/>
        <end position="217"/>
    </location>
    <ligand>
        <name>substrate</name>
    </ligand>
</feature>
<comment type="similarity">
    <text evidence="2">Belongs to the peptidase S1C family.</text>
</comment>
<keyword evidence="3" id="KW-0645">Protease</keyword>
<keyword evidence="14" id="KW-1185">Reference proteome</keyword>
<evidence type="ECO:0000256" key="10">
    <source>
        <dbReference type="PIRSR" id="PIRSR611782-2"/>
    </source>
</evidence>
<dbReference type="PROSITE" id="PS50106">
    <property type="entry name" value="PDZ"/>
    <property type="match status" value="1"/>
</dbReference>
<sequence>MRVRDALVAVTVLAALFGLTMPAGAQQVPQTRAEITLSFAPVVKKAAPAVVNIYTRKVVTGRASPFAGDPFFERFFGEFFGRQTPQRRRVENSLGSGVIVDPDGLVVSNNHVVGDADEITVILHDRREFEARVIFTDEAADLAVLELEGASGLPTLELRDSDTLEVGDLVLAIGNPFGVGQTVTSGIISGLARSAGSAASRQGYFIQTDAAINPGNSGGALVDMKGRLVGVNTAILSRTGGSIGIGFAVPANLVGRVIEAALSGAEGLARPWLGIVGREVTGDLAEALGLAVPSGVLIEQIHPEGPLSEAGLIPGDVILGIDGVRVNTPGELDFRAATRGIGQEVDIEYLSRGQEKLVRLQLEPAPESPPRARMVLERSGRFTGLDIVTINPAVIAEARLPISASGVMVMGANGPAARVGLRRGDVIRSINGREISGSADLAAELANARGEIVIEVIRGGRRGNLTVRG</sequence>
<dbReference type="Proteomes" id="UP000655420">
    <property type="component" value="Unassembled WGS sequence"/>
</dbReference>
<feature type="domain" description="PDZ" evidence="12">
    <location>
        <begin position="273"/>
        <end position="353"/>
    </location>
</feature>
<evidence type="ECO:0000313" key="13">
    <source>
        <dbReference type="EMBL" id="MBK0401173.1"/>
    </source>
</evidence>
<dbReference type="Pfam" id="PF13365">
    <property type="entry name" value="Trypsin_2"/>
    <property type="match status" value="1"/>
</dbReference>
<evidence type="ECO:0000256" key="6">
    <source>
        <dbReference type="ARBA" id="ARBA00022764"/>
    </source>
</evidence>
<dbReference type="InterPro" id="IPR041489">
    <property type="entry name" value="PDZ_6"/>
</dbReference>
<dbReference type="AlphaFoldDB" id="A0A8J7SGP5"/>
<evidence type="ECO:0000256" key="9">
    <source>
        <dbReference type="PIRSR" id="PIRSR611782-1"/>
    </source>
</evidence>
<dbReference type="PANTHER" id="PTHR22939">
    <property type="entry name" value="SERINE PROTEASE FAMILY S1C HTRA-RELATED"/>
    <property type="match status" value="1"/>
</dbReference>
<evidence type="ECO:0000256" key="8">
    <source>
        <dbReference type="ARBA" id="ARBA00022825"/>
    </source>
</evidence>
<keyword evidence="6" id="KW-0574">Periplasm</keyword>
<dbReference type="NCBIfam" id="TIGR02037">
    <property type="entry name" value="degP_htrA_DO"/>
    <property type="match status" value="1"/>
</dbReference>
<dbReference type="GO" id="GO:0004252">
    <property type="term" value="F:serine-type endopeptidase activity"/>
    <property type="evidence" value="ECO:0007669"/>
    <property type="project" value="InterPro"/>
</dbReference>